<dbReference type="SUPFAM" id="SSF88946">
    <property type="entry name" value="Sigma2 domain of RNA polymerase sigma factors"/>
    <property type="match status" value="1"/>
</dbReference>
<dbReference type="Gene3D" id="1.10.1740.10">
    <property type="match status" value="1"/>
</dbReference>
<dbReference type="InterPro" id="IPR007627">
    <property type="entry name" value="RNA_pol_sigma70_r2"/>
</dbReference>
<organism evidence="2 3">
    <name type="scientific">Caldalkalibacillus horti</name>
    <dbReference type="NCBI Taxonomy" id="77523"/>
    <lineage>
        <taxon>Bacteria</taxon>
        <taxon>Bacillati</taxon>
        <taxon>Bacillota</taxon>
        <taxon>Bacilli</taxon>
        <taxon>Bacillales</taxon>
        <taxon>Bacillaceae</taxon>
        <taxon>Caldalkalibacillus</taxon>
    </lineage>
</organism>
<accession>A0ABT9W053</accession>
<comment type="caution">
    <text evidence="2">The sequence shown here is derived from an EMBL/GenBank/DDBJ whole genome shotgun (WGS) entry which is preliminary data.</text>
</comment>
<keyword evidence="3" id="KW-1185">Reference proteome</keyword>
<evidence type="ECO:0000313" key="3">
    <source>
        <dbReference type="Proteomes" id="UP001235840"/>
    </source>
</evidence>
<dbReference type="GO" id="GO:0000428">
    <property type="term" value="C:DNA-directed RNA polymerase complex"/>
    <property type="evidence" value="ECO:0007669"/>
    <property type="project" value="UniProtKB-KW"/>
</dbReference>
<name>A0ABT9W053_9BACI</name>
<dbReference type="Proteomes" id="UP001235840">
    <property type="component" value="Unassembled WGS sequence"/>
</dbReference>
<dbReference type="InterPro" id="IPR013325">
    <property type="entry name" value="RNA_pol_sigma_r2"/>
</dbReference>
<keyword evidence="2" id="KW-0240">DNA-directed RNA polymerase</keyword>
<dbReference type="Pfam" id="PF04542">
    <property type="entry name" value="Sigma70_r2"/>
    <property type="match status" value="1"/>
</dbReference>
<protein>
    <submittedName>
        <fullName evidence="2">DNA-directed RNA polymerase specialized sigma24 family protein</fullName>
    </submittedName>
</protein>
<dbReference type="Gene3D" id="1.10.10.10">
    <property type="entry name" value="Winged helix-like DNA-binding domain superfamily/Winged helix DNA-binding domain"/>
    <property type="match status" value="1"/>
</dbReference>
<dbReference type="InterPro" id="IPR036388">
    <property type="entry name" value="WH-like_DNA-bd_sf"/>
</dbReference>
<evidence type="ECO:0000259" key="1">
    <source>
        <dbReference type="Pfam" id="PF04542"/>
    </source>
</evidence>
<gene>
    <name evidence="2" type="ORF">J2S11_002506</name>
</gene>
<proteinExistence type="predicted"/>
<feature type="domain" description="RNA polymerase sigma-70 region 2" evidence="1">
    <location>
        <begin position="28"/>
        <end position="79"/>
    </location>
</feature>
<dbReference type="RefSeq" id="WP_307394933.1">
    <property type="nucleotide sequence ID" value="NZ_BAAADK010000045.1"/>
</dbReference>
<reference evidence="2 3" key="1">
    <citation type="submission" date="2023-07" db="EMBL/GenBank/DDBJ databases">
        <title>Genomic Encyclopedia of Type Strains, Phase IV (KMG-IV): sequencing the most valuable type-strain genomes for metagenomic binning, comparative biology and taxonomic classification.</title>
        <authorList>
            <person name="Goeker M."/>
        </authorList>
    </citation>
    <scope>NUCLEOTIDE SEQUENCE [LARGE SCALE GENOMIC DNA]</scope>
    <source>
        <strain evidence="2 3">DSM 12751</strain>
    </source>
</reference>
<evidence type="ECO:0000313" key="2">
    <source>
        <dbReference type="EMBL" id="MDQ0166602.1"/>
    </source>
</evidence>
<dbReference type="EMBL" id="JAUSTY010000009">
    <property type="protein sequence ID" value="MDQ0166602.1"/>
    <property type="molecule type" value="Genomic_DNA"/>
</dbReference>
<keyword evidence="2" id="KW-0804">Transcription</keyword>
<sequence>MKCNLIMDMLESSSINKIFNYELRKVCLQDKKDVQQNCILEILKALKRTKTEIPQEKFSAFCQTIIRRTVVDYYRKKNRMIDQVTTLVNYCDGADDESGSTSDYFSMQIKESGYDYVELKVDYSRNESKFTKREKEVLDYMLYDSYGMFMSMSEIARKLQMNKSSATRAVQKLRELCC</sequence>